<feature type="compositionally biased region" description="Low complexity" evidence="7">
    <location>
        <begin position="103"/>
        <end position="147"/>
    </location>
</feature>
<evidence type="ECO:0000256" key="6">
    <source>
        <dbReference type="RuleBase" id="RU369045"/>
    </source>
</evidence>
<dbReference type="GO" id="GO:0009570">
    <property type="term" value="C:chloroplast stroma"/>
    <property type="evidence" value="ECO:0007669"/>
    <property type="project" value="UniProtKB-SubCell"/>
</dbReference>
<dbReference type="GO" id="GO:0046863">
    <property type="term" value="F:ribulose-1,5-bisphosphate carboxylase/oxygenase activator activity"/>
    <property type="evidence" value="ECO:0007669"/>
    <property type="project" value="UniProtKB-UniRule"/>
</dbReference>
<dbReference type="InterPro" id="IPR044960">
    <property type="entry name" value="RCA-like"/>
</dbReference>
<dbReference type="Pfam" id="PF21228">
    <property type="entry name" value="RuBisCO_activase_AAA_helical"/>
    <property type="match status" value="1"/>
</dbReference>
<feature type="domain" description="Ribulose bisphosphate carboxylase/oxygenase activase AAA helical" evidence="9">
    <location>
        <begin position="404"/>
        <end position="509"/>
    </location>
</feature>
<dbReference type="GO" id="GO:0016887">
    <property type="term" value="F:ATP hydrolysis activity"/>
    <property type="evidence" value="ECO:0007669"/>
    <property type="project" value="UniProtKB-UniRule"/>
</dbReference>
<proteinExistence type="inferred from homology"/>
<comment type="subcellular location">
    <subcellularLocation>
        <location evidence="1 6">Plastid</location>
        <location evidence="1 6">Chloroplast stroma</location>
    </subcellularLocation>
</comment>
<dbReference type="AlphaFoldDB" id="A0AAW1QWF9"/>
<evidence type="ECO:0000313" key="10">
    <source>
        <dbReference type="EMBL" id="KAK9825776.1"/>
    </source>
</evidence>
<sequence length="536" mass="59983">MAHKVRKHTTCFCCDCPDKFEISCVHHRGWKTSRLFLTEAGLSGVQLCRASKDLQTSRQRCSRAQTTSLVYKICKITIAAEYHWRLSAQHICHPQQLGPFAAAAAAPASSPSADSAGSNDQQPQQQQQQLQQESKQQQLQQKSKQQQGSSWNAKEADSLNENDYLANLGKSQDYNINVDHGQSSNFIDHLFTGNTLGSKSDIADGSLRGFEFRQFDNIVGDYYVAPAFLEAIAVHMVKNYISESFDKNARVPLILGIWGGKGQGKSFQTELAFKKMGVEAIVMSAGEMESDRAGAPGFLIRQRYRQAAQRARARGRLTCLLINDLDAGIGHFQNTQFTVNNQMVHATLMAICDDPNRVSVAAGYKMDDYLQRVPIIVTANDLSYLFAPLVREGRMEKFYWKPTREDIENILWQMYKEDGLQRADMPALLDAFPGQALDFFGALRSATYDGQIRRWIKESISTGDGRNDDGALAAWAAKLARKQGLPTFEKVDMRLEDLLQEGRRLAAEQDAIRSLRLSDEYLKKMKTGKSLIGLQG</sequence>
<dbReference type="EMBL" id="JALJOS010000023">
    <property type="protein sequence ID" value="KAK9825776.1"/>
    <property type="molecule type" value="Genomic_DNA"/>
</dbReference>
<keyword evidence="3 6" id="KW-0067">ATP-binding</keyword>
<reference evidence="10 11" key="1">
    <citation type="journal article" date="2024" name="Nat. Commun.">
        <title>Phylogenomics reveals the evolutionary origins of lichenization in chlorophyte algae.</title>
        <authorList>
            <person name="Puginier C."/>
            <person name="Libourel C."/>
            <person name="Otte J."/>
            <person name="Skaloud P."/>
            <person name="Haon M."/>
            <person name="Grisel S."/>
            <person name="Petersen M."/>
            <person name="Berrin J.G."/>
            <person name="Delaux P.M."/>
            <person name="Dal Grande F."/>
            <person name="Keller J."/>
        </authorList>
    </citation>
    <scope>NUCLEOTIDE SEQUENCE [LARGE SCALE GENOMIC DNA]</scope>
    <source>
        <strain evidence="10 11">SAG 2145</strain>
    </source>
</reference>
<evidence type="ECO:0000256" key="1">
    <source>
        <dbReference type="ARBA" id="ARBA00004470"/>
    </source>
</evidence>
<evidence type="ECO:0000256" key="5">
    <source>
        <dbReference type="ARBA" id="ARBA00025781"/>
    </source>
</evidence>
<dbReference type="PANTHER" id="PTHR32429">
    <property type="match status" value="1"/>
</dbReference>
<keyword evidence="11" id="KW-1185">Reference proteome</keyword>
<keyword evidence="6" id="KW-0150">Chloroplast</keyword>
<evidence type="ECO:0000313" key="11">
    <source>
        <dbReference type="Proteomes" id="UP001438707"/>
    </source>
</evidence>
<feature type="region of interest" description="Disordered" evidence="7">
    <location>
        <begin position="103"/>
        <end position="156"/>
    </location>
</feature>
<feature type="domain" description="ATPase AAA-type core" evidence="8">
    <location>
        <begin position="257"/>
        <end position="402"/>
    </location>
</feature>
<protein>
    <recommendedName>
        <fullName evidence="6">Ribulose bisphosphate carboxylase/oxygenase activase, chloroplastic</fullName>
        <shortName evidence="6">RA</shortName>
        <shortName evidence="6">RuBisCO activase</shortName>
    </recommendedName>
</protein>
<dbReference type="InterPro" id="IPR027417">
    <property type="entry name" value="P-loop_NTPase"/>
</dbReference>
<dbReference type="GO" id="GO:0005524">
    <property type="term" value="F:ATP binding"/>
    <property type="evidence" value="ECO:0007669"/>
    <property type="project" value="UniProtKB-UniRule"/>
</dbReference>
<dbReference type="Gene3D" id="3.40.50.300">
    <property type="entry name" value="P-loop containing nucleotide triphosphate hydrolases"/>
    <property type="match status" value="1"/>
</dbReference>
<accession>A0AAW1QWF9</accession>
<comment type="function">
    <text evidence="4 6">Activation of RuBisCO (ribulose-1,5-bisphosphate carboxylase/oxygenase; EC 4.1.1.39) involves the ATP-dependent carboxylation of the epsilon-amino group of lysine leading to a carbamate structure.</text>
</comment>
<dbReference type="Gene3D" id="1.10.8.1070">
    <property type="match status" value="1"/>
</dbReference>
<dbReference type="Pfam" id="PF00004">
    <property type="entry name" value="AAA"/>
    <property type="match status" value="1"/>
</dbReference>
<evidence type="ECO:0000256" key="2">
    <source>
        <dbReference type="ARBA" id="ARBA00022741"/>
    </source>
</evidence>
<comment type="similarity">
    <text evidence="5 6">Belongs to the RuBisCO activase family.</text>
</comment>
<keyword evidence="6" id="KW-0934">Plastid</keyword>
<dbReference type="Proteomes" id="UP001438707">
    <property type="component" value="Unassembled WGS sequence"/>
</dbReference>
<dbReference type="PANTHER" id="PTHR32429:SF11">
    <property type="entry name" value="RIBULOSE BISPHOSPHATE CARBOXYLASE_OXYGENASE ACTIVASE, CHLOROPLASTIC"/>
    <property type="match status" value="1"/>
</dbReference>
<evidence type="ECO:0000259" key="9">
    <source>
        <dbReference type="Pfam" id="PF21228"/>
    </source>
</evidence>
<name>A0AAW1QWF9_9CHLO</name>
<evidence type="ECO:0000256" key="4">
    <source>
        <dbReference type="ARBA" id="ARBA00025556"/>
    </source>
</evidence>
<dbReference type="InterPro" id="IPR003959">
    <property type="entry name" value="ATPase_AAA_core"/>
</dbReference>
<comment type="caution">
    <text evidence="10">The sequence shown here is derived from an EMBL/GenBank/DDBJ whole genome shotgun (WGS) entry which is preliminary data.</text>
</comment>
<dbReference type="InterPro" id="IPR048571">
    <property type="entry name" value="RuBisCO_activase_AAA_helical"/>
</dbReference>
<gene>
    <name evidence="10" type="ORF">WJX74_006904</name>
</gene>
<evidence type="ECO:0000259" key="8">
    <source>
        <dbReference type="Pfam" id="PF00004"/>
    </source>
</evidence>
<dbReference type="SUPFAM" id="SSF52540">
    <property type="entry name" value="P-loop containing nucleoside triphosphate hydrolases"/>
    <property type="match status" value="1"/>
</dbReference>
<keyword evidence="2 6" id="KW-0547">Nucleotide-binding</keyword>
<evidence type="ECO:0000256" key="7">
    <source>
        <dbReference type="SAM" id="MobiDB-lite"/>
    </source>
</evidence>
<organism evidence="10 11">
    <name type="scientific">Apatococcus lobatus</name>
    <dbReference type="NCBI Taxonomy" id="904363"/>
    <lineage>
        <taxon>Eukaryota</taxon>
        <taxon>Viridiplantae</taxon>
        <taxon>Chlorophyta</taxon>
        <taxon>core chlorophytes</taxon>
        <taxon>Trebouxiophyceae</taxon>
        <taxon>Chlorellales</taxon>
        <taxon>Chlorellaceae</taxon>
        <taxon>Apatococcus</taxon>
    </lineage>
</organism>
<evidence type="ECO:0000256" key="3">
    <source>
        <dbReference type="ARBA" id="ARBA00022840"/>
    </source>
</evidence>